<keyword evidence="4" id="KW-0378">Hydrolase</keyword>
<dbReference type="PROSITE" id="PS00149">
    <property type="entry name" value="SULFATASE_2"/>
    <property type="match status" value="1"/>
</dbReference>
<proteinExistence type="inferred from homology"/>
<evidence type="ECO:0000256" key="7">
    <source>
        <dbReference type="SAM" id="SignalP"/>
    </source>
</evidence>
<dbReference type="InterPro" id="IPR024607">
    <property type="entry name" value="Sulfatase_CS"/>
</dbReference>
<organism evidence="9 10">
    <name type="scientific">Cotesia congregata</name>
    <name type="common">Parasitoid wasp</name>
    <name type="synonym">Apanteles congregatus</name>
    <dbReference type="NCBI Taxonomy" id="51543"/>
    <lineage>
        <taxon>Eukaryota</taxon>
        <taxon>Metazoa</taxon>
        <taxon>Ecdysozoa</taxon>
        <taxon>Arthropoda</taxon>
        <taxon>Hexapoda</taxon>
        <taxon>Insecta</taxon>
        <taxon>Pterygota</taxon>
        <taxon>Neoptera</taxon>
        <taxon>Endopterygota</taxon>
        <taxon>Hymenoptera</taxon>
        <taxon>Apocrita</taxon>
        <taxon>Ichneumonoidea</taxon>
        <taxon>Braconidae</taxon>
        <taxon>Microgastrinae</taxon>
        <taxon>Cotesia</taxon>
    </lineage>
</organism>
<feature type="signal peptide" evidence="7">
    <location>
        <begin position="1"/>
        <end position="19"/>
    </location>
</feature>
<keyword evidence="5" id="KW-0106">Calcium</keyword>
<dbReference type="OrthoDB" id="103349at2759"/>
<reference evidence="9" key="1">
    <citation type="submission" date="2021-04" db="EMBL/GenBank/DDBJ databases">
        <authorList>
            <person name="Chebbi M.A.C M."/>
        </authorList>
    </citation>
    <scope>NUCLEOTIDE SEQUENCE</scope>
</reference>
<evidence type="ECO:0000256" key="6">
    <source>
        <dbReference type="ARBA" id="ARBA00023180"/>
    </source>
</evidence>
<evidence type="ECO:0000256" key="3">
    <source>
        <dbReference type="ARBA" id="ARBA00022723"/>
    </source>
</evidence>
<dbReference type="Gene3D" id="3.40.720.10">
    <property type="entry name" value="Alkaline Phosphatase, subunit A"/>
    <property type="match status" value="2"/>
</dbReference>
<dbReference type="CDD" id="cd16029">
    <property type="entry name" value="4-S"/>
    <property type="match status" value="2"/>
</dbReference>
<dbReference type="PROSITE" id="PS00523">
    <property type="entry name" value="SULFATASE_1"/>
    <property type="match status" value="1"/>
</dbReference>
<evidence type="ECO:0000256" key="4">
    <source>
        <dbReference type="ARBA" id="ARBA00022801"/>
    </source>
</evidence>
<keyword evidence="10" id="KW-1185">Reference proteome</keyword>
<dbReference type="PANTHER" id="PTHR10342:SF273">
    <property type="entry name" value="RE14504P"/>
    <property type="match status" value="1"/>
</dbReference>
<gene>
    <name evidence="9" type="ORF">HICCMSTLAB_LOCUS7732</name>
</gene>
<comment type="caution">
    <text evidence="9">The sequence shown here is derived from an EMBL/GenBank/DDBJ whole genome shotgun (WGS) entry which is preliminary data.</text>
</comment>
<evidence type="ECO:0000256" key="2">
    <source>
        <dbReference type="ARBA" id="ARBA00008779"/>
    </source>
</evidence>
<name>A0A8J2HDP9_COTCN</name>
<sequence>MRFFSVCWTLTLLFSSGFCAKFHDGQYESAPHIIIFMVDDLGWNDVSFHGSSQIFTPNIDALAYNGIILNRHYTLPSCTPTRAAFMSGKYPIRMGMQGEGIVGGEPRGLPLNVRILPEYLRDLGYSTRLIGNGFDLHRDDCPAHDIRNQYATDLFTEEAVRIIENHDSTNPLYLQLSHLGVHAPIEAPLDNPYMENFAHIRDPNRRKYALMVSRIDESLGRIVATLGDKNMLKDSIITKYTLYEGGVRGVAAIWSPRLHAMARVANNLMHVTDWLPTLYSAAGGNVVDLGGIDGVDHWPHLNRGRDPPRHELLLNIDEESKTEGVIKRNYKLVRGTYKRGYYDQYYGESGKNHDSVAYNFTLVHTSVVSSAIHAHLGHPMTQPTYMTHLWENATVVCEHKSTFSYCNETECLFNILTDPCERTNIAKRYPKVVSELDMILEKYGSVLVRQPRLPIDEMADPKRRNDTWAPWLDQGPTIYPWPGNNAAATKKPHIIVILADDLGWNDVSFHGSNQIPTPNIDALAYNGAILKNHYVLPVCTPSRTAFFTGRYPIRDGMYGYPLRAGEARGIPLNTTLLPEHLHRLGYSTHMVGKWHLGYQSDEYTPARRGFDTFYGYYNGYITYFNYTITERGQTGYDMHRDDAQEIKADWSHTNEYATDVFTDEAIRIIDKHDRSQPLYLHISHLAPHASDAEETLETRDFAEVNRTFAYIRDLQRRKYAGMMTALDESVGRVVAALSQNNMLENSIVLFMADNGAQTVGFLENHGSNYPLRGLKFTLFEGGVRGAACIFSPLIRQKAQVIDDLFHMTDWLPTLYSAAGGKTADLGVIDGVNQWPTISRGKFGRRNSLLVNIDEENLEAAIFGQYKLLKGAGRLYNGYYGDNVDDNDPSAPAYDVDAVISSPASQAIADTTGIIMTPKKILQLRSNSMIVCKSFNKYANCSSRCLFDLRVDPCETTDISEQHPEMVQTLEHYIDSYRGVMQEQSKNPVDPNSYPALKADKVKTSLAPQRRTLLSDNQKCAFVNLALSSP</sequence>
<evidence type="ECO:0000259" key="8">
    <source>
        <dbReference type="Pfam" id="PF00884"/>
    </source>
</evidence>
<dbReference type="SUPFAM" id="SSF53649">
    <property type="entry name" value="Alkaline phosphatase-like"/>
    <property type="match status" value="2"/>
</dbReference>
<dbReference type="AlphaFoldDB" id="A0A8J2HDP9"/>
<keyword evidence="3" id="KW-0479">Metal-binding</keyword>
<protein>
    <submittedName>
        <fullName evidence="9">Similar to Arsb: Arylsulfatase B (Rattus norvegicus)</fullName>
    </submittedName>
</protein>
<dbReference type="InterPro" id="IPR047115">
    <property type="entry name" value="ARSB"/>
</dbReference>
<feature type="chain" id="PRO_5035211354" evidence="7">
    <location>
        <begin position="20"/>
        <end position="1029"/>
    </location>
</feature>
<dbReference type="Pfam" id="PF00884">
    <property type="entry name" value="Sulfatase"/>
    <property type="match status" value="2"/>
</dbReference>
<dbReference type="PANTHER" id="PTHR10342">
    <property type="entry name" value="ARYLSULFATASE"/>
    <property type="match status" value="1"/>
</dbReference>
<evidence type="ECO:0000313" key="10">
    <source>
        <dbReference type="Proteomes" id="UP000786811"/>
    </source>
</evidence>
<dbReference type="Gene3D" id="3.30.1120.10">
    <property type="match status" value="2"/>
</dbReference>
<keyword evidence="7" id="KW-0732">Signal</keyword>
<keyword evidence="6" id="KW-0325">Glycoprotein</keyword>
<comment type="cofactor">
    <cofactor evidence="1">
        <name>Ca(2+)</name>
        <dbReference type="ChEBI" id="CHEBI:29108"/>
    </cofactor>
</comment>
<evidence type="ECO:0000256" key="1">
    <source>
        <dbReference type="ARBA" id="ARBA00001913"/>
    </source>
</evidence>
<dbReference type="Proteomes" id="UP000786811">
    <property type="component" value="Unassembled WGS sequence"/>
</dbReference>
<evidence type="ECO:0000313" key="9">
    <source>
        <dbReference type="EMBL" id="CAG5095485.1"/>
    </source>
</evidence>
<evidence type="ECO:0000256" key="5">
    <source>
        <dbReference type="ARBA" id="ARBA00022837"/>
    </source>
</evidence>
<accession>A0A8J2HDP9</accession>
<feature type="domain" description="Sulfatase N-terminal" evidence="8">
    <location>
        <begin position="31"/>
        <end position="282"/>
    </location>
</feature>
<dbReference type="InterPro" id="IPR000917">
    <property type="entry name" value="Sulfatase_N"/>
</dbReference>
<feature type="domain" description="Sulfatase N-terminal" evidence="8">
    <location>
        <begin position="492"/>
        <end position="819"/>
    </location>
</feature>
<dbReference type="InterPro" id="IPR017850">
    <property type="entry name" value="Alkaline_phosphatase_core_sf"/>
</dbReference>
<dbReference type="GO" id="GO:0046872">
    <property type="term" value="F:metal ion binding"/>
    <property type="evidence" value="ECO:0007669"/>
    <property type="project" value="UniProtKB-KW"/>
</dbReference>
<comment type="similarity">
    <text evidence="2">Belongs to the sulfatase family.</text>
</comment>
<dbReference type="GO" id="GO:0008484">
    <property type="term" value="F:sulfuric ester hydrolase activity"/>
    <property type="evidence" value="ECO:0007669"/>
    <property type="project" value="InterPro"/>
</dbReference>
<dbReference type="EMBL" id="CAJNRD030001121">
    <property type="protein sequence ID" value="CAG5095485.1"/>
    <property type="molecule type" value="Genomic_DNA"/>
</dbReference>